<reference evidence="6 7" key="1">
    <citation type="submission" date="2019-02" db="EMBL/GenBank/DDBJ databases">
        <title>Genome sequencing of the rare red list fungi Dentipellis fragilis.</title>
        <authorList>
            <person name="Buettner E."/>
            <person name="Kellner H."/>
        </authorList>
    </citation>
    <scope>NUCLEOTIDE SEQUENCE [LARGE SCALE GENOMIC DNA]</scope>
    <source>
        <strain evidence="6 7">DSM 105465</strain>
    </source>
</reference>
<sequence length="655" mass="73273">MPGPSLDELRPLLARLALDGPQPFDRLPCANALNCTRDGTYACTSCKLVSYCSKDCQVKHWKTHKQDCKDPLRSESWKPLWIMENRSPSFITEDAQEAASGSMWSQRKDLAFVIGKHLWGNVPAIDIVNLPSNEDDSKVDLSLVFAASGDLRNVMKTVNALPADYSGQLTILLNDIDPYIVVRNLAILLILGQVSDENMAVDVALHLWYSVYVPMQHPLVVLSVLMPLLKRYEAHQPFSEVLGQNSTLSAVIPPKTMTLLAALVRSDHDAQEINEEIQNMRFAPSRVDLHHRQYCRLKPSNRLAVHEFRRFGLVLPFGARNDGFNRPNQFLFSPDGRWLQNGHASPLESWNLEEIVKAGNTHGALSEDIFGCLYFFLSDQLRTLTQRLKRFRITFHLLNQNATTLQRDICSGALASIIPKDTAFDRIDVSNIVDVEYVGLSSVLHGGESDGNDSGIFHELGCSPNKEFLHKTMAVMIDYLAVLYDNSQPFEEFLAVQGITASLLKAKLKRKETHTIVPHRICAPLGAPRNALPRFPTDESWYFQVQMGYWHGSERYVEFCRKHPGALRTILATSTRGWCVISTTGRLLWLRARASVYVCQNEIVMPAAGSSSSSSAQNGTDILVAMPCACVVAPGWLDAFVRVASVNMQLARPRQ</sequence>
<keyword evidence="2 4" id="KW-0863">Zinc-finger</keyword>
<dbReference type="OrthoDB" id="5282002at2759"/>
<evidence type="ECO:0000259" key="5">
    <source>
        <dbReference type="PROSITE" id="PS50865"/>
    </source>
</evidence>
<comment type="caution">
    <text evidence="6">The sequence shown here is derived from an EMBL/GenBank/DDBJ whole genome shotgun (WGS) entry which is preliminary data.</text>
</comment>
<dbReference type="EMBL" id="SEOQ01000651">
    <property type="protein sequence ID" value="TFY58926.1"/>
    <property type="molecule type" value="Genomic_DNA"/>
</dbReference>
<keyword evidence="1" id="KW-0479">Metal-binding</keyword>
<evidence type="ECO:0000313" key="7">
    <source>
        <dbReference type="Proteomes" id="UP000298327"/>
    </source>
</evidence>
<evidence type="ECO:0000256" key="4">
    <source>
        <dbReference type="PROSITE-ProRule" id="PRU00134"/>
    </source>
</evidence>
<dbReference type="PROSITE" id="PS50865">
    <property type="entry name" value="ZF_MYND_2"/>
    <property type="match status" value="1"/>
</dbReference>
<gene>
    <name evidence="6" type="ORF">EVG20_g7974</name>
</gene>
<dbReference type="Proteomes" id="UP000298327">
    <property type="component" value="Unassembled WGS sequence"/>
</dbReference>
<evidence type="ECO:0000256" key="1">
    <source>
        <dbReference type="ARBA" id="ARBA00022723"/>
    </source>
</evidence>
<dbReference type="Pfam" id="PF01753">
    <property type="entry name" value="zf-MYND"/>
    <property type="match status" value="1"/>
</dbReference>
<evidence type="ECO:0000313" key="6">
    <source>
        <dbReference type="EMBL" id="TFY58926.1"/>
    </source>
</evidence>
<name>A0A4Y9Y8R2_9AGAM</name>
<keyword evidence="7" id="KW-1185">Reference proteome</keyword>
<proteinExistence type="predicted"/>
<keyword evidence="3" id="KW-0862">Zinc</keyword>
<organism evidence="6 7">
    <name type="scientific">Dentipellis fragilis</name>
    <dbReference type="NCBI Taxonomy" id="205917"/>
    <lineage>
        <taxon>Eukaryota</taxon>
        <taxon>Fungi</taxon>
        <taxon>Dikarya</taxon>
        <taxon>Basidiomycota</taxon>
        <taxon>Agaricomycotina</taxon>
        <taxon>Agaricomycetes</taxon>
        <taxon>Russulales</taxon>
        <taxon>Hericiaceae</taxon>
        <taxon>Dentipellis</taxon>
    </lineage>
</organism>
<accession>A0A4Y9Y8R2</accession>
<dbReference type="InterPro" id="IPR002893">
    <property type="entry name" value="Znf_MYND"/>
</dbReference>
<dbReference type="InterPro" id="IPR027974">
    <property type="entry name" value="DUF4470"/>
</dbReference>
<dbReference type="Pfam" id="PF14737">
    <property type="entry name" value="DUF4470"/>
    <property type="match status" value="1"/>
</dbReference>
<evidence type="ECO:0000256" key="3">
    <source>
        <dbReference type="ARBA" id="ARBA00022833"/>
    </source>
</evidence>
<dbReference type="GO" id="GO:0008270">
    <property type="term" value="F:zinc ion binding"/>
    <property type="evidence" value="ECO:0007669"/>
    <property type="project" value="UniProtKB-KW"/>
</dbReference>
<dbReference type="STRING" id="205917.A0A4Y9Y8R2"/>
<dbReference type="Gene3D" id="6.10.140.2220">
    <property type="match status" value="1"/>
</dbReference>
<feature type="domain" description="MYND-type" evidence="5">
    <location>
        <begin position="32"/>
        <end position="68"/>
    </location>
</feature>
<protein>
    <recommendedName>
        <fullName evidence="5">MYND-type domain-containing protein</fullName>
    </recommendedName>
</protein>
<dbReference type="AlphaFoldDB" id="A0A4Y9Y8R2"/>
<evidence type="ECO:0000256" key="2">
    <source>
        <dbReference type="ARBA" id="ARBA00022771"/>
    </source>
</evidence>
<dbReference type="SUPFAM" id="SSF144232">
    <property type="entry name" value="HIT/MYND zinc finger-like"/>
    <property type="match status" value="1"/>
</dbReference>